<feature type="region of interest" description="Disordered" evidence="1">
    <location>
        <begin position="390"/>
        <end position="594"/>
    </location>
</feature>
<evidence type="ECO:0000313" key="3">
    <source>
        <dbReference type="Proteomes" id="UP000282582"/>
    </source>
</evidence>
<feature type="compositionally biased region" description="Low complexity" evidence="1">
    <location>
        <begin position="324"/>
        <end position="339"/>
    </location>
</feature>
<dbReference type="Proteomes" id="UP000282582">
    <property type="component" value="Unassembled WGS sequence"/>
</dbReference>
<feature type="compositionally biased region" description="Low complexity" evidence="1">
    <location>
        <begin position="141"/>
        <end position="154"/>
    </location>
</feature>
<evidence type="ECO:0000313" key="2">
    <source>
        <dbReference type="EMBL" id="RMX95277.1"/>
    </source>
</evidence>
<feature type="compositionally biased region" description="Polar residues" evidence="1">
    <location>
        <begin position="426"/>
        <end position="438"/>
    </location>
</feature>
<feature type="compositionally biased region" description="Polar residues" evidence="1">
    <location>
        <begin position="190"/>
        <end position="201"/>
    </location>
</feature>
<feature type="region of interest" description="Disordered" evidence="1">
    <location>
        <begin position="59"/>
        <end position="101"/>
    </location>
</feature>
<feature type="region of interest" description="Disordered" evidence="1">
    <location>
        <begin position="134"/>
        <end position="293"/>
    </location>
</feature>
<evidence type="ECO:0000256" key="1">
    <source>
        <dbReference type="SAM" id="MobiDB-lite"/>
    </source>
</evidence>
<dbReference type="EMBL" id="QWIK01001364">
    <property type="protein sequence ID" value="RMX95277.1"/>
    <property type="molecule type" value="Genomic_DNA"/>
</dbReference>
<organism evidence="2 3">
    <name type="scientific">Hortaea werneckii</name>
    <name type="common">Black yeast</name>
    <name type="synonym">Cladosporium werneckii</name>
    <dbReference type="NCBI Taxonomy" id="91943"/>
    <lineage>
        <taxon>Eukaryota</taxon>
        <taxon>Fungi</taxon>
        <taxon>Dikarya</taxon>
        <taxon>Ascomycota</taxon>
        <taxon>Pezizomycotina</taxon>
        <taxon>Dothideomycetes</taxon>
        <taxon>Dothideomycetidae</taxon>
        <taxon>Mycosphaerellales</taxon>
        <taxon>Teratosphaeriaceae</taxon>
        <taxon>Hortaea</taxon>
    </lineage>
</organism>
<dbReference type="AlphaFoldDB" id="A0A3M6XWV6"/>
<comment type="caution">
    <text evidence="2">The sequence shown here is derived from an EMBL/GenBank/DDBJ whole genome shotgun (WGS) entry which is preliminary data.</text>
</comment>
<accession>A0A3M6XWV6</accession>
<feature type="region of interest" description="Disordered" evidence="1">
    <location>
        <begin position="323"/>
        <end position="365"/>
    </location>
</feature>
<reference evidence="2 3" key="1">
    <citation type="journal article" date="2018" name="BMC Genomics">
        <title>Genomic evidence for intraspecific hybridization in a clonal and extremely halotolerant yeast.</title>
        <authorList>
            <person name="Gostincar C."/>
            <person name="Stajich J.E."/>
            <person name="Zupancic J."/>
            <person name="Zalar P."/>
            <person name="Gunde-Cimerman N."/>
        </authorList>
    </citation>
    <scope>NUCLEOTIDE SEQUENCE [LARGE SCALE GENOMIC DNA]</scope>
    <source>
        <strain evidence="2 3">EXF-6654</strain>
    </source>
</reference>
<feature type="compositionally biased region" description="Basic and acidic residues" evidence="1">
    <location>
        <begin position="272"/>
        <end position="281"/>
    </location>
</feature>
<name>A0A3M6XWV6_HORWE</name>
<proteinExistence type="predicted"/>
<sequence>MRGIRLAGDGLHQQPENHRQAQQRSPGSRLTVPPLGLEGIRDKPDAALFPAAIHARLSCLPRPGDDELSRKPPAGRMTAVASSHTTQPHHHHHEPYFGAGRSSKLVTPVYSTRRAPASPAGSHALEEKSLATKLNDESRAGARSSASLSLSSSSRELERKPLPHQRTNSLPQTTATRTSTKTVRRKPLKTTMSSYASTTSVPPAPRPSAGHAKLHKRNFSGSSQPGPPSPMSGVQSAFSTPYATYEEKADSGETPPLGSTSRLKPYMRKMSSAKEESRDQGQIDLSKSSLDNDRLTGLGIQDFGNVPSASDVSFAHAARRGTHARATSVGSQVSSGSGSFKPTLPFTHPMRQNPQPYTPPTCSSNASLVNAEEIQESDDVFEDDLALGQAQRNKRSMSTNSIPAMPPPPLLHSHTAKDLGMVPKLTSASQTNLSIQSGRSEKSSRNKRCGPKRETGASFDIPTTASSRTSFDKAFSFVSKKSDGEPVGRDERIREARRKFEEKEAYKDRKYEKEKLKRRQTDEAKKEKQEEKQRRKSEASERTRPSNQSSPKKATGKKSFNLENEQLRAQSYDEARPADLTSLPRQGDVPGMSEKVPRLTERKVRDAQGGWVRFSAWFQTRMLNCAAGH</sequence>
<feature type="compositionally biased region" description="Polar residues" evidence="1">
    <location>
        <begin position="350"/>
        <end position="365"/>
    </location>
</feature>
<feature type="compositionally biased region" description="Basic and acidic residues" evidence="1">
    <location>
        <begin position="480"/>
        <end position="544"/>
    </location>
</feature>
<feature type="region of interest" description="Disordered" evidence="1">
    <location>
        <begin position="1"/>
        <end position="37"/>
    </location>
</feature>
<gene>
    <name evidence="2" type="ORF">D0868_11817</name>
</gene>
<protein>
    <submittedName>
        <fullName evidence="2">Uncharacterized protein</fullName>
    </submittedName>
</protein>